<keyword evidence="4" id="KW-1185">Reference proteome</keyword>
<dbReference type="OrthoDB" id="4161186at2759"/>
<organism evidence="3 4">
    <name type="scientific">Elsinoe batatas</name>
    <dbReference type="NCBI Taxonomy" id="2601811"/>
    <lineage>
        <taxon>Eukaryota</taxon>
        <taxon>Fungi</taxon>
        <taxon>Dikarya</taxon>
        <taxon>Ascomycota</taxon>
        <taxon>Pezizomycotina</taxon>
        <taxon>Dothideomycetes</taxon>
        <taxon>Dothideomycetidae</taxon>
        <taxon>Myriangiales</taxon>
        <taxon>Elsinoaceae</taxon>
        <taxon>Elsinoe</taxon>
    </lineage>
</organism>
<protein>
    <recommendedName>
        <fullName evidence="2">PD-(D/E)XK nuclease-like domain-containing protein</fullName>
    </recommendedName>
</protein>
<evidence type="ECO:0000256" key="1">
    <source>
        <dbReference type="SAM" id="MobiDB-lite"/>
    </source>
</evidence>
<dbReference type="Pfam" id="PF20516">
    <property type="entry name" value="PDDEXK_12"/>
    <property type="match status" value="1"/>
</dbReference>
<sequence length="513" mass="57365">MTRMNSRGGRPRCGESPLWRIEIHSAPAVPSLVATAIRLTLDLVHFRVLSCHCLQISCISIDDLGQAHMTPDAILAWSRSLSPSLQPTRKRRRDSFNMSDQIDTPTKRRMGDPHTTPTQDTIARDQNLALEHPLPAFVAPNVALSASPSLSSSASNATSSTVDSSRKRRRKDVSVPSLHFSLQALRQLVRVQPLDDLEELSHESKALWTSMRACSKGRGIIPSNHQADLLELLEGGADFEDDCVRPPTDIPDSSLCPKFDDVQTIVETARRNTTRNRSEPAWNSSVHYQVLDLARKCSRFSRMVTVENITTAVIVPDNLLTLPADNGLGFPSGTTLPTNRVDFAYAWDTWSDQPLDTFLRVHNLCDINQTYYPPLSICPILTSIETKRPGSSWLEALDQLSSWTYAGKVKARQVGQDLGLSPSKFPPRPQIIVQGHEWYFVVIEDRIDHDVLWNKVLFGTTETNFGTYKLVAGLQIIIDYTCNTYLPWYKRMVLGCTPTLPQRPTNDGPNAEQ</sequence>
<dbReference type="AlphaFoldDB" id="A0A8K0PDC5"/>
<evidence type="ECO:0000259" key="2">
    <source>
        <dbReference type="Pfam" id="PF20516"/>
    </source>
</evidence>
<accession>A0A8K0PDC5</accession>
<dbReference type="EMBL" id="JAESVG020000011">
    <property type="protein sequence ID" value="KAG8622933.1"/>
    <property type="molecule type" value="Genomic_DNA"/>
</dbReference>
<feature type="domain" description="PD-(D/E)XK nuclease-like" evidence="2">
    <location>
        <begin position="248"/>
        <end position="485"/>
    </location>
</feature>
<proteinExistence type="predicted"/>
<feature type="region of interest" description="Disordered" evidence="1">
    <location>
        <begin position="147"/>
        <end position="173"/>
    </location>
</feature>
<evidence type="ECO:0000313" key="3">
    <source>
        <dbReference type="EMBL" id="KAG8622933.1"/>
    </source>
</evidence>
<feature type="compositionally biased region" description="Low complexity" evidence="1">
    <location>
        <begin position="147"/>
        <end position="163"/>
    </location>
</feature>
<dbReference type="InterPro" id="IPR046797">
    <property type="entry name" value="PDDEXK_12"/>
</dbReference>
<dbReference type="Proteomes" id="UP000809789">
    <property type="component" value="Unassembled WGS sequence"/>
</dbReference>
<evidence type="ECO:0000313" key="4">
    <source>
        <dbReference type="Proteomes" id="UP000809789"/>
    </source>
</evidence>
<feature type="region of interest" description="Disordered" evidence="1">
    <location>
        <begin position="84"/>
        <end position="120"/>
    </location>
</feature>
<gene>
    <name evidence="3" type="ORF">KVT40_009250</name>
</gene>
<reference evidence="3" key="1">
    <citation type="submission" date="2021-07" db="EMBL/GenBank/DDBJ databases">
        <title>Elsinoe batatas strain:CRI-CJ2 Genome sequencing and assembly.</title>
        <authorList>
            <person name="Huang L."/>
        </authorList>
    </citation>
    <scope>NUCLEOTIDE SEQUENCE</scope>
    <source>
        <strain evidence="3">CRI-CJ2</strain>
    </source>
</reference>
<name>A0A8K0PDC5_9PEZI</name>
<comment type="caution">
    <text evidence="3">The sequence shown here is derived from an EMBL/GenBank/DDBJ whole genome shotgun (WGS) entry which is preliminary data.</text>
</comment>